<dbReference type="PANTHER" id="PTHR46060">
    <property type="entry name" value="MARINER MOS1 TRANSPOSASE-LIKE PROTEIN"/>
    <property type="match status" value="1"/>
</dbReference>
<feature type="non-terminal residue" evidence="1">
    <location>
        <position position="1"/>
    </location>
</feature>
<reference evidence="1 2" key="1">
    <citation type="submission" date="2022-01" db="EMBL/GenBank/DDBJ databases">
        <title>A chromosomal length assembly of Cordylochernes scorpioides.</title>
        <authorList>
            <person name="Zeh D."/>
            <person name="Zeh J."/>
        </authorList>
    </citation>
    <scope>NUCLEOTIDE SEQUENCE [LARGE SCALE GENOMIC DNA]</scope>
    <source>
        <strain evidence="1">IN4F17</strain>
        <tissue evidence="1">Whole Body</tissue>
    </source>
</reference>
<keyword evidence="2" id="KW-1185">Reference proteome</keyword>
<organism evidence="1 2">
    <name type="scientific">Cordylochernes scorpioides</name>
    <dbReference type="NCBI Taxonomy" id="51811"/>
    <lineage>
        <taxon>Eukaryota</taxon>
        <taxon>Metazoa</taxon>
        <taxon>Ecdysozoa</taxon>
        <taxon>Arthropoda</taxon>
        <taxon>Chelicerata</taxon>
        <taxon>Arachnida</taxon>
        <taxon>Pseudoscorpiones</taxon>
        <taxon>Cheliferoidea</taxon>
        <taxon>Chernetidae</taxon>
        <taxon>Cordylochernes</taxon>
    </lineage>
</organism>
<dbReference type="Proteomes" id="UP001235939">
    <property type="component" value="Chromosome 20"/>
</dbReference>
<evidence type="ECO:0000313" key="2">
    <source>
        <dbReference type="Proteomes" id="UP001235939"/>
    </source>
</evidence>
<dbReference type="InterPro" id="IPR036397">
    <property type="entry name" value="RNaseH_sf"/>
</dbReference>
<dbReference type="Gene3D" id="3.30.420.10">
    <property type="entry name" value="Ribonuclease H-like superfamily/Ribonuclease H"/>
    <property type="match status" value="1"/>
</dbReference>
<dbReference type="InterPro" id="IPR052709">
    <property type="entry name" value="Transposase-MT_Hybrid"/>
</dbReference>
<gene>
    <name evidence="1" type="ORF">LAZ67_20000041</name>
</gene>
<name>A0ABY6LIW2_9ARAC</name>
<accession>A0ABY6LIW2</accession>
<protein>
    <submittedName>
        <fullName evidence="1">Uncharacterized protein</fullName>
    </submittedName>
</protein>
<sequence>MKLGAIFMIHKQRNNHTGTAHSEFISEEISLNQLFRSQQWKLLHDNTPVYKATFVMDYTAKRSVTVLSYPPYSPDISPCDFFYIPKLKLTLKGKRFSSSKEVIENTTTEINKLRKIDYETALNCFLTAGKNIFTTGRSIDGAPVFRAAQKPITAYRSRSECLVATEFTVRRLYCVTMFLAVVLASVVVATVRAGHMEISCDESTASGKFRAKFCEMDHSQDYFQDCMDGLPQLYMDRLETCKTGVAPSTDQFVDIMCEDCDRFIQYANCIMDIKRDIH</sequence>
<dbReference type="EMBL" id="CP092882">
    <property type="protein sequence ID" value="UYV81108.1"/>
    <property type="molecule type" value="Genomic_DNA"/>
</dbReference>
<dbReference type="PANTHER" id="PTHR46060:SF1">
    <property type="entry name" value="MARINER MOS1 TRANSPOSASE-LIKE PROTEIN"/>
    <property type="match status" value="1"/>
</dbReference>
<evidence type="ECO:0000313" key="1">
    <source>
        <dbReference type="EMBL" id="UYV81108.1"/>
    </source>
</evidence>
<proteinExistence type="predicted"/>